<evidence type="ECO:0000313" key="4">
    <source>
        <dbReference type="Proteomes" id="UP001162131"/>
    </source>
</evidence>
<evidence type="ECO:0000256" key="2">
    <source>
        <dbReference type="SAM" id="MobiDB-lite"/>
    </source>
</evidence>
<evidence type="ECO:0000313" key="3">
    <source>
        <dbReference type="EMBL" id="CAG9330642.1"/>
    </source>
</evidence>
<keyword evidence="1" id="KW-0175">Coiled coil</keyword>
<proteinExistence type="predicted"/>
<dbReference type="EMBL" id="CAJZBQ010000051">
    <property type="protein sequence ID" value="CAG9330642.1"/>
    <property type="molecule type" value="Genomic_DNA"/>
</dbReference>
<feature type="coiled-coil region" evidence="1">
    <location>
        <begin position="178"/>
        <end position="233"/>
    </location>
</feature>
<dbReference type="Proteomes" id="UP001162131">
    <property type="component" value="Unassembled WGS sequence"/>
</dbReference>
<feature type="region of interest" description="Disordered" evidence="2">
    <location>
        <begin position="330"/>
        <end position="356"/>
    </location>
</feature>
<accession>A0AAU9K196</accession>
<evidence type="ECO:0000256" key="1">
    <source>
        <dbReference type="SAM" id="Coils"/>
    </source>
</evidence>
<gene>
    <name evidence="3" type="ORF">BSTOLATCC_MIC51223</name>
</gene>
<protein>
    <submittedName>
        <fullName evidence="3">Uncharacterized protein</fullName>
    </submittedName>
</protein>
<reference evidence="3" key="1">
    <citation type="submission" date="2021-09" db="EMBL/GenBank/DDBJ databases">
        <authorList>
            <consortium name="AG Swart"/>
            <person name="Singh M."/>
            <person name="Singh A."/>
            <person name="Seah K."/>
            <person name="Emmerich C."/>
        </authorList>
    </citation>
    <scope>NUCLEOTIDE SEQUENCE</scope>
    <source>
        <strain evidence="3">ATCC30299</strain>
    </source>
</reference>
<keyword evidence="4" id="KW-1185">Reference proteome</keyword>
<dbReference type="AlphaFoldDB" id="A0AAU9K196"/>
<sequence length="356" mass="40730">MESHKCMFELCEQPAKIKCSCKIPVLYFCINHIGHHLIMLGSHNFENLSIKTDFQPTSKVEILKYFLLQIKELEGLKSNLISQVFSSVKAISFQLSKVLKQLNAELRLFKEEMIKVINEKDIFSSENLTMSGTDTIKLLEEKNPLKDISLEKLIIETFEFVKGLKLVNHENCATKEELAESQQEKFELSAQISILNEKISALKEENLNISNKISIAEKELGDVRTENEHLSEKICLINKELSIYKDQSSQLSSQVSSISLELNKSNLEKSNLSHQNSLITQELNNFKTENSRLSNQFNLTTQELNNCKAENSRLTQELNNCRSEITRLNQCRDMGPPGGWHHPPPPPGHHPHHHKK</sequence>
<organism evidence="3 4">
    <name type="scientific">Blepharisma stoltei</name>
    <dbReference type="NCBI Taxonomy" id="1481888"/>
    <lineage>
        <taxon>Eukaryota</taxon>
        <taxon>Sar</taxon>
        <taxon>Alveolata</taxon>
        <taxon>Ciliophora</taxon>
        <taxon>Postciliodesmatophora</taxon>
        <taxon>Heterotrichea</taxon>
        <taxon>Heterotrichida</taxon>
        <taxon>Blepharismidae</taxon>
        <taxon>Blepharisma</taxon>
    </lineage>
</organism>
<name>A0AAU9K196_9CILI</name>
<comment type="caution">
    <text evidence="3">The sequence shown here is derived from an EMBL/GenBank/DDBJ whole genome shotgun (WGS) entry which is preliminary data.</text>
</comment>